<keyword evidence="1" id="KW-0812">Transmembrane</keyword>
<gene>
    <name evidence="2" type="ORF">BC793_123101</name>
</gene>
<evidence type="ECO:0000313" key="2">
    <source>
        <dbReference type="EMBL" id="PWK39264.1"/>
    </source>
</evidence>
<keyword evidence="1" id="KW-1133">Transmembrane helix</keyword>
<reference evidence="2 3" key="1">
    <citation type="submission" date="2018-05" db="EMBL/GenBank/DDBJ databases">
        <title>Genomic Encyclopedia of Archaeal and Bacterial Type Strains, Phase II (KMG-II): from individual species to whole genera.</title>
        <authorList>
            <person name="Goeker M."/>
        </authorList>
    </citation>
    <scope>NUCLEOTIDE SEQUENCE [LARGE SCALE GENOMIC DNA]</scope>
    <source>
        <strain evidence="2 3">DSM 45184</strain>
    </source>
</reference>
<proteinExistence type="predicted"/>
<dbReference type="AlphaFoldDB" id="A0A316F2T0"/>
<keyword evidence="3" id="KW-1185">Reference proteome</keyword>
<sequence>MNALAPLRHTSFRFLLAGRSISALGNSFAPIALAFAVLDDRPSVRIWSPICGSAGRSSAPAPGSGRWWAASGC</sequence>
<dbReference type="RefSeq" id="WP_109600990.1">
    <property type="nucleotide sequence ID" value="NZ_BONA01000087.1"/>
</dbReference>
<dbReference type="EMBL" id="QGGR01000023">
    <property type="protein sequence ID" value="PWK39264.1"/>
    <property type="molecule type" value="Genomic_DNA"/>
</dbReference>
<protein>
    <submittedName>
        <fullName evidence="2">Uncharacterized protein</fullName>
    </submittedName>
</protein>
<accession>A0A316F2T0</accession>
<feature type="transmembrane region" description="Helical" evidence="1">
    <location>
        <begin position="20"/>
        <end position="38"/>
    </location>
</feature>
<dbReference type="Proteomes" id="UP000245697">
    <property type="component" value="Unassembled WGS sequence"/>
</dbReference>
<evidence type="ECO:0000256" key="1">
    <source>
        <dbReference type="SAM" id="Phobius"/>
    </source>
</evidence>
<keyword evidence="1" id="KW-0472">Membrane</keyword>
<organism evidence="2 3">
    <name type="scientific">Actinoplanes xinjiangensis</name>
    <dbReference type="NCBI Taxonomy" id="512350"/>
    <lineage>
        <taxon>Bacteria</taxon>
        <taxon>Bacillati</taxon>
        <taxon>Actinomycetota</taxon>
        <taxon>Actinomycetes</taxon>
        <taxon>Micromonosporales</taxon>
        <taxon>Micromonosporaceae</taxon>
        <taxon>Actinoplanes</taxon>
    </lineage>
</organism>
<name>A0A316F2T0_9ACTN</name>
<evidence type="ECO:0000313" key="3">
    <source>
        <dbReference type="Proteomes" id="UP000245697"/>
    </source>
</evidence>
<dbReference type="OrthoDB" id="4528313at2"/>
<comment type="caution">
    <text evidence="2">The sequence shown here is derived from an EMBL/GenBank/DDBJ whole genome shotgun (WGS) entry which is preliminary data.</text>
</comment>